<keyword evidence="5" id="KW-1185">Reference proteome</keyword>
<dbReference type="Pfam" id="PF00379">
    <property type="entry name" value="Chitin_bind_4"/>
    <property type="match status" value="1"/>
</dbReference>
<gene>
    <name evidence="4" type="ORF">CHIRRI_LOCUS3067</name>
</gene>
<dbReference type="GO" id="GO:0042302">
    <property type="term" value="F:structural constituent of cuticle"/>
    <property type="evidence" value="ECO:0007669"/>
    <property type="project" value="UniProtKB-UniRule"/>
</dbReference>
<reference evidence="4" key="2">
    <citation type="submission" date="2022-10" db="EMBL/GenBank/DDBJ databases">
        <authorList>
            <consortium name="ENA_rothamsted_submissions"/>
            <consortium name="culmorum"/>
            <person name="King R."/>
        </authorList>
    </citation>
    <scope>NUCLEOTIDE SEQUENCE</scope>
</reference>
<evidence type="ECO:0000256" key="2">
    <source>
        <dbReference type="PROSITE-ProRule" id="PRU00497"/>
    </source>
</evidence>
<protein>
    <recommendedName>
        <fullName evidence="6">Cuticle protein</fullName>
    </recommendedName>
</protein>
<feature type="signal peptide" evidence="3">
    <location>
        <begin position="1"/>
        <end position="16"/>
    </location>
</feature>
<accession>A0A9N9WNG8</accession>
<evidence type="ECO:0000313" key="4">
    <source>
        <dbReference type="EMBL" id="CAG9800116.1"/>
    </source>
</evidence>
<dbReference type="OrthoDB" id="6595597at2759"/>
<dbReference type="AlphaFoldDB" id="A0A9N9WNG8"/>
<dbReference type="PANTHER" id="PTHR12236:SF79">
    <property type="entry name" value="CUTICULAR PROTEIN 50CB-RELATED"/>
    <property type="match status" value="1"/>
</dbReference>
<dbReference type="EMBL" id="OU895877">
    <property type="protein sequence ID" value="CAG9800116.1"/>
    <property type="molecule type" value="Genomic_DNA"/>
</dbReference>
<dbReference type="GO" id="GO:0031012">
    <property type="term" value="C:extracellular matrix"/>
    <property type="evidence" value="ECO:0007669"/>
    <property type="project" value="TreeGrafter"/>
</dbReference>
<evidence type="ECO:0000256" key="1">
    <source>
        <dbReference type="ARBA" id="ARBA00022460"/>
    </source>
</evidence>
<keyword evidence="1 2" id="KW-0193">Cuticle</keyword>
<dbReference type="InterPro" id="IPR051217">
    <property type="entry name" value="Insect_Cuticle_Struc_Prot"/>
</dbReference>
<dbReference type="PANTHER" id="PTHR12236">
    <property type="entry name" value="STRUCTURAL CONTITUENT OF CUTICLE"/>
    <property type="match status" value="1"/>
</dbReference>
<dbReference type="PROSITE" id="PS00233">
    <property type="entry name" value="CHIT_BIND_RR_1"/>
    <property type="match status" value="1"/>
</dbReference>
<reference evidence="4" key="1">
    <citation type="submission" date="2022-01" db="EMBL/GenBank/DDBJ databases">
        <authorList>
            <person name="King R."/>
        </authorList>
    </citation>
    <scope>NUCLEOTIDE SEQUENCE</scope>
</reference>
<evidence type="ECO:0008006" key="6">
    <source>
        <dbReference type="Google" id="ProtNLM"/>
    </source>
</evidence>
<dbReference type="GO" id="GO:0005615">
    <property type="term" value="C:extracellular space"/>
    <property type="evidence" value="ECO:0007669"/>
    <property type="project" value="TreeGrafter"/>
</dbReference>
<dbReference type="Proteomes" id="UP001153620">
    <property type="component" value="Chromosome 1"/>
</dbReference>
<dbReference type="InterPro" id="IPR000618">
    <property type="entry name" value="Insect_cuticle"/>
</dbReference>
<dbReference type="PRINTS" id="PR00947">
    <property type="entry name" value="CUTICLE"/>
</dbReference>
<name>A0A9N9WNG8_9DIPT</name>
<proteinExistence type="predicted"/>
<sequence>MRSLILQFFAIISIHALENPIPSMLLQPRHFNPHPYQEESKRFLIAVADHDDIGLEQKFYHLAQQFRNTGPVRFPESPELYAQQEQKQEQHRKVVSHIVNHQALQSPQYQKISHSRRPKKMRIVTTDQYEVPRILAALTNHARRVQNNEFQQSTYSPSLPQHYLNRIDNEQPRVDEVDRHVTLPSNIEKKQYKFAYAVKDRHSGDDFSHNQKQENGSVRGSYKVLLPDGRIQTTKYYADETGYHADVTYENDIQPQTATEPIKNYSEQAAIQQNSYYPQHTKPINSKVRYTVTPTPYLNSDYNHIRAPVIRKSYPSTTSIPNSYY</sequence>
<evidence type="ECO:0000313" key="5">
    <source>
        <dbReference type="Proteomes" id="UP001153620"/>
    </source>
</evidence>
<dbReference type="InterPro" id="IPR031311">
    <property type="entry name" value="CHIT_BIND_RR_consensus"/>
</dbReference>
<evidence type="ECO:0000256" key="3">
    <source>
        <dbReference type="SAM" id="SignalP"/>
    </source>
</evidence>
<keyword evidence="3" id="KW-0732">Signal</keyword>
<dbReference type="PROSITE" id="PS51155">
    <property type="entry name" value="CHIT_BIND_RR_2"/>
    <property type="match status" value="1"/>
</dbReference>
<organism evidence="4 5">
    <name type="scientific">Chironomus riparius</name>
    <dbReference type="NCBI Taxonomy" id="315576"/>
    <lineage>
        <taxon>Eukaryota</taxon>
        <taxon>Metazoa</taxon>
        <taxon>Ecdysozoa</taxon>
        <taxon>Arthropoda</taxon>
        <taxon>Hexapoda</taxon>
        <taxon>Insecta</taxon>
        <taxon>Pterygota</taxon>
        <taxon>Neoptera</taxon>
        <taxon>Endopterygota</taxon>
        <taxon>Diptera</taxon>
        <taxon>Nematocera</taxon>
        <taxon>Chironomoidea</taxon>
        <taxon>Chironomidae</taxon>
        <taxon>Chironominae</taxon>
        <taxon>Chironomus</taxon>
    </lineage>
</organism>
<feature type="chain" id="PRO_5040421652" description="Cuticle protein" evidence="3">
    <location>
        <begin position="17"/>
        <end position="325"/>
    </location>
</feature>